<dbReference type="EMBL" id="HBFK01010060">
    <property type="protein sequence ID" value="CAD8739534.1"/>
    <property type="molecule type" value="Transcribed_RNA"/>
</dbReference>
<dbReference type="PROSITE" id="PS51257">
    <property type="entry name" value="PROKAR_LIPOPROTEIN"/>
    <property type="match status" value="1"/>
</dbReference>
<organism evidence="1">
    <name type="scientific">Hemiselmis andersenii</name>
    <name type="common">Cryptophyte alga</name>
    <dbReference type="NCBI Taxonomy" id="464988"/>
    <lineage>
        <taxon>Eukaryota</taxon>
        <taxon>Cryptophyceae</taxon>
        <taxon>Cryptomonadales</taxon>
        <taxon>Hemiselmidaceae</taxon>
        <taxon>Hemiselmis</taxon>
    </lineage>
</organism>
<name>A0A6U4RY14_HEMAN</name>
<accession>A0A6U4RY14</accession>
<proteinExistence type="predicted"/>
<protein>
    <submittedName>
        <fullName evidence="1">Uncharacterized protein</fullName>
    </submittedName>
</protein>
<dbReference type="AlphaFoldDB" id="A0A6U4RY14"/>
<evidence type="ECO:0000313" key="1">
    <source>
        <dbReference type="EMBL" id="CAD8739534.1"/>
    </source>
</evidence>
<gene>
    <name evidence="1" type="ORF">HAND1043_LOCUS6026</name>
</gene>
<reference evidence="1" key="1">
    <citation type="submission" date="2021-01" db="EMBL/GenBank/DDBJ databases">
        <authorList>
            <person name="Corre E."/>
            <person name="Pelletier E."/>
            <person name="Niang G."/>
            <person name="Scheremetjew M."/>
            <person name="Finn R."/>
            <person name="Kale V."/>
            <person name="Holt S."/>
            <person name="Cochrane G."/>
            <person name="Meng A."/>
            <person name="Brown T."/>
            <person name="Cohen L."/>
        </authorList>
    </citation>
    <scope>NUCLEOTIDE SEQUENCE</scope>
    <source>
        <strain evidence="1">CCMP441</strain>
    </source>
</reference>
<sequence>MTTLKTIAASVVVGAACVHGFAPAAMPSLSLRSARTCSPLTGLKMQDSEEYKPLIPTKENPMAPDYAREPTQFERQGLVDSGKNEISPIASLDGGFGGLTRRETIGTAGAAGAGLVGVLWAVTRNPGYDTKDTSRDAGVAAVDGEALATPELQAGLKDLQATKAKLVGLYEAFNEDNNIALSESLQSFSIVKLRNDLNLLTTALDEDTQIKTDRIVRVIIQDLVELDQAVKVKKDMGRTPKKVAATRKWFSQTIGDFDKFIAYFVAK</sequence>